<name>A0A1H8MAT8_9PROT</name>
<dbReference type="SUPFAM" id="SSF50118">
    <property type="entry name" value="Cell growth inhibitor/plasmid maintenance toxic component"/>
    <property type="match status" value="1"/>
</dbReference>
<dbReference type="Proteomes" id="UP000198814">
    <property type="component" value="Unassembled WGS sequence"/>
</dbReference>
<proteinExistence type="predicted"/>
<dbReference type="AlphaFoldDB" id="A0A1H8MAT8"/>
<dbReference type="Gene3D" id="2.30.30.110">
    <property type="match status" value="1"/>
</dbReference>
<gene>
    <name evidence="1" type="ORF">SAMN05216333_10528</name>
</gene>
<dbReference type="InterPro" id="IPR003477">
    <property type="entry name" value="PemK-like"/>
</dbReference>
<accession>A0A1H8MAT8</accession>
<evidence type="ECO:0000313" key="1">
    <source>
        <dbReference type="EMBL" id="SEO14266.1"/>
    </source>
</evidence>
<protein>
    <submittedName>
        <fullName evidence="1">mRNA interferase MazF</fullName>
    </submittedName>
</protein>
<keyword evidence="2" id="KW-1185">Reference proteome</keyword>
<dbReference type="EMBL" id="FODO01000005">
    <property type="protein sequence ID" value="SEO14266.1"/>
    <property type="molecule type" value="Genomic_DNA"/>
</dbReference>
<dbReference type="STRING" id="42354.SAMN05216333_10528"/>
<dbReference type="GO" id="GO:0003677">
    <property type="term" value="F:DNA binding"/>
    <property type="evidence" value="ECO:0007669"/>
    <property type="project" value="InterPro"/>
</dbReference>
<dbReference type="OrthoDB" id="9813449at2"/>
<dbReference type="Pfam" id="PF02452">
    <property type="entry name" value="PemK_toxin"/>
    <property type="match status" value="1"/>
</dbReference>
<dbReference type="RefSeq" id="WP_090317013.1">
    <property type="nucleotide sequence ID" value="NZ_FNOE01000005.1"/>
</dbReference>
<organism evidence="1 2">
    <name type="scientific">Nitrosomonas oligotropha</name>
    <dbReference type="NCBI Taxonomy" id="42354"/>
    <lineage>
        <taxon>Bacteria</taxon>
        <taxon>Pseudomonadati</taxon>
        <taxon>Pseudomonadota</taxon>
        <taxon>Betaproteobacteria</taxon>
        <taxon>Nitrosomonadales</taxon>
        <taxon>Nitrosomonadaceae</taxon>
        <taxon>Nitrosomonas</taxon>
    </lineage>
</organism>
<evidence type="ECO:0000313" key="2">
    <source>
        <dbReference type="Proteomes" id="UP000198814"/>
    </source>
</evidence>
<dbReference type="InterPro" id="IPR011067">
    <property type="entry name" value="Plasmid_toxin/cell-grow_inhib"/>
</dbReference>
<sequence>MTKPTVIYNRYDVVKVPFPFTDQQASKSRPALIISSATSFNDCIGHSVMAMITSAQHAPWPLDTSIADLNSAGLPVASIIRLKLFTLDHRLIICTLGHLSDRDKTIFNKNFTALTAD</sequence>
<reference evidence="2" key="1">
    <citation type="submission" date="2016-10" db="EMBL/GenBank/DDBJ databases">
        <authorList>
            <person name="Varghese N."/>
            <person name="Submissions S."/>
        </authorList>
    </citation>
    <scope>NUCLEOTIDE SEQUENCE [LARGE SCALE GENOMIC DNA]</scope>
    <source>
        <strain evidence="2">Nm76</strain>
    </source>
</reference>